<proteinExistence type="predicted"/>
<sequence>RGGMAALSSEWAELSTMAVRLRRLSETLLQEDFSAVTEQAFGSGLRHILCAFDQDVEILGPPGERMTPISLWARTRPWARQIK</sequence>
<feature type="non-terminal residue" evidence="1">
    <location>
        <position position="83"/>
    </location>
</feature>
<reference evidence="1" key="1">
    <citation type="submission" date="2023-10" db="EMBL/GenBank/DDBJ databases">
        <authorList>
            <person name="Chen Y."/>
            <person name="Shah S."/>
            <person name="Dougan E. K."/>
            <person name="Thang M."/>
            <person name="Chan C."/>
        </authorList>
    </citation>
    <scope>NUCLEOTIDE SEQUENCE [LARGE SCALE GENOMIC DNA]</scope>
</reference>
<evidence type="ECO:0000313" key="1">
    <source>
        <dbReference type="EMBL" id="CAK0856329.1"/>
    </source>
</evidence>
<protein>
    <submittedName>
        <fullName evidence="1">Uncharacterized protein</fullName>
    </submittedName>
</protein>
<keyword evidence="2" id="KW-1185">Reference proteome</keyword>
<evidence type="ECO:0000313" key="2">
    <source>
        <dbReference type="Proteomes" id="UP001189429"/>
    </source>
</evidence>
<accession>A0ABN9UC32</accession>
<feature type="non-terminal residue" evidence="1">
    <location>
        <position position="1"/>
    </location>
</feature>
<dbReference type="EMBL" id="CAUYUJ010015622">
    <property type="protein sequence ID" value="CAK0856329.1"/>
    <property type="molecule type" value="Genomic_DNA"/>
</dbReference>
<organism evidence="1 2">
    <name type="scientific">Prorocentrum cordatum</name>
    <dbReference type="NCBI Taxonomy" id="2364126"/>
    <lineage>
        <taxon>Eukaryota</taxon>
        <taxon>Sar</taxon>
        <taxon>Alveolata</taxon>
        <taxon>Dinophyceae</taxon>
        <taxon>Prorocentrales</taxon>
        <taxon>Prorocentraceae</taxon>
        <taxon>Prorocentrum</taxon>
    </lineage>
</organism>
<comment type="caution">
    <text evidence="1">The sequence shown here is derived from an EMBL/GenBank/DDBJ whole genome shotgun (WGS) entry which is preliminary data.</text>
</comment>
<name>A0ABN9UC32_9DINO</name>
<gene>
    <name evidence="1" type="ORF">PCOR1329_LOCUS46741</name>
</gene>
<dbReference type="Proteomes" id="UP001189429">
    <property type="component" value="Unassembled WGS sequence"/>
</dbReference>